<proteinExistence type="predicted"/>
<comment type="caution">
    <text evidence="1">The sequence shown here is derived from an EMBL/GenBank/DDBJ whole genome shotgun (WGS) entry which is preliminary data.</text>
</comment>
<protein>
    <submittedName>
        <fullName evidence="1">Uncharacterized protein</fullName>
    </submittedName>
</protein>
<gene>
    <name evidence="1" type="ORF">EZS28_015002</name>
</gene>
<dbReference type="Proteomes" id="UP000324800">
    <property type="component" value="Unassembled WGS sequence"/>
</dbReference>
<evidence type="ECO:0000313" key="2">
    <source>
        <dbReference type="Proteomes" id="UP000324800"/>
    </source>
</evidence>
<sequence>MNSSLPPKIIPNRIARESDFNINTQLAEPCARTGSAAMPPVPDTVLKEVDEEAPKQYVNILQQEDGEQQPAQAIPIEDATQQRMDEYSNQQDSQQISQQFDEAGGVQDKYLIQQVNLCEVKCNKAKLKIR</sequence>
<organism evidence="1 2">
    <name type="scientific">Streblomastix strix</name>
    <dbReference type="NCBI Taxonomy" id="222440"/>
    <lineage>
        <taxon>Eukaryota</taxon>
        <taxon>Metamonada</taxon>
        <taxon>Preaxostyla</taxon>
        <taxon>Oxymonadida</taxon>
        <taxon>Streblomastigidae</taxon>
        <taxon>Streblomastix</taxon>
    </lineage>
</organism>
<name>A0A5J4W3A6_9EUKA</name>
<evidence type="ECO:0000313" key="1">
    <source>
        <dbReference type="EMBL" id="KAA6389474.1"/>
    </source>
</evidence>
<dbReference type="EMBL" id="SNRW01003575">
    <property type="protein sequence ID" value="KAA6389474.1"/>
    <property type="molecule type" value="Genomic_DNA"/>
</dbReference>
<reference evidence="1 2" key="1">
    <citation type="submission" date="2019-03" db="EMBL/GenBank/DDBJ databases">
        <title>Single cell metagenomics reveals metabolic interactions within the superorganism composed of flagellate Streblomastix strix and complex community of Bacteroidetes bacteria on its surface.</title>
        <authorList>
            <person name="Treitli S.C."/>
            <person name="Kolisko M."/>
            <person name="Husnik F."/>
            <person name="Keeling P."/>
            <person name="Hampl V."/>
        </authorList>
    </citation>
    <scope>NUCLEOTIDE SEQUENCE [LARGE SCALE GENOMIC DNA]</scope>
    <source>
        <strain evidence="1">ST1C</strain>
    </source>
</reference>
<accession>A0A5J4W3A6</accession>
<dbReference type="AlphaFoldDB" id="A0A5J4W3A6"/>